<dbReference type="InterPro" id="IPR036420">
    <property type="entry name" value="BRCT_dom_sf"/>
</dbReference>
<reference evidence="10 11" key="1">
    <citation type="submission" date="2016-03" db="EMBL/GenBank/DDBJ databases">
        <title>Comparative genomics of Pseudogymnoascus destructans, the fungus causing white-nose syndrome of bats.</title>
        <authorList>
            <person name="Palmer J.M."/>
            <person name="Drees K.P."/>
            <person name="Foster J.T."/>
            <person name="Lindner D.L."/>
        </authorList>
    </citation>
    <scope>NUCLEOTIDE SEQUENCE [LARGE SCALE GENOMIC DNA]</scope>
    <source>
        <strain evidence="10 11">UAMH 10579</strain>
    </source>
</reference>
<dbReference type="SUPFAM" id="SSF49879">
    <property type="entry name" value="SMAD/FHA domain"/>
    <property type="match status" value="1"/>
</dbReference>
<dbReference type="InterPro" id="IPR008984">
    <property type="entry name" value="SMAD_FHA_dom_sf"/>
</dbReference>
<dbReference type="InterPro" id="IPR043014">
    <property type="entry name" value="Nibrin_BRCT2_sf"/>
</dbReference>
<evidence type="ECO:0000256" key="4">
    <source>
        <dbReference type="ARBA" id="ARBA00022763"/>
    </source>
</evidence>
<evidence type="ECO:0000313" key="11">
    <source>
        <dbReference type="Proteomes" id="UP000091956"/>
    </source>
</evidence>
<dbReference type="GO" id="GO:0005694">
    <property type="term" value="C:chromosome"/>
    <property type="evidence" value="ECO:0007669"/>
    <property type="project" value="UniProtKB-SubCell"/>
</dbReference>
<evidence type="ECO:0000256" key="1">
    <source>
        <dbReference type="ARBA" id="ARBA00004123"/>
    </source>
</evidence>
<dbReference type="Pfam" id="PF00498">
    <property type="entry name" value="FHA"/>
    <property type="match status" value="1"/>
</dbReference>
<evidence type="ECO:0000256" key="8">
    <source>
        <dbReference type="SAM" id="MobiDB-lite"/>
    </source>
</evidence>
<reference evidence="11" key="2">
    <citation type="journal article" date="2018" name="Nat. Commun.">
        <title>Extreme sensitivity to ultraviolet light in the fungal pathogen causing white-nose syndrome of bats.</title>
        <authorList>
            <person name="Palmer J.M."/>
            <person name="Drees K.P."/>
            <person name="Foster J.T."/>
            <person name="Lindner D.L."/>
        </authorList>
    </citation>
    <scope>NUCLEOTIDE SEQUENCE [LARGE SCALE GENOMIC DNA]</scope>
    <source>
        <strain evidence="11">UAMH 10579</strain>
    </source>
</reference>
<evidence type="ECO:0000256" key="5">
    <source>
        <dbReference type="ARBA" id="ARBA00023204"/>
    </source>
</evidence>
<keyword evidence="3" id="KW-0158">Chromosome</keyword>
<dbReference type="GO" id="GO:0003684">
    <property type="term" value="F:damaged DNA binding"/>
    <property type="evidence" value="ECO:0007669"/>
    <property type="project" value="TreeGrafter"/>
</dbReference>
<evidence type="ECO:0000256" key="3">
    <source>
        <dbReference type="ARBA" id="ARBA00022454"/>
    </source>
</evidence>
<dbReference type="Proteomes" id="UP000091956">
    <property type="component" value="Unassembled WGS sequence"/>
</dbReference>
<keyword evidence="6" id="KW-0539">Nucleus</keyword>
<keyword evidence="11" id="KW-1185">Reference proteome</keyword>
<dbReference type="OrthoDB" id="6349953at2759"/>
<feature type="compositionally biased region" description="Polar residues" evidence="8">
    <location>
        <begin position="711"/>
        <end position="722"/>
    </location>
</feature>
<keyword evidence="5" id="KW-0234">DNA repair</keyword>
<sequence>MWVIESDGDTFNGKRLWLRPGKRFILGRTLADSGGFAIANKTISRKHLVVEVDEVKPGDCGRLNTRSRITLEDLNTKIGTLVNNIQIRGQRHVLEDNDYDIRLGQYEKLFRIRWIPVVLTFSFTGKELRNNQISSFVELLERLDIKVLVEYAHQSTTHVVAKKRNTSKGLQALINGKYIVDHSFIHAIVNVTTADPGADSALESDFDSNWPKELDHLPPKGPEQTDRPSSSYQPDPARFTIFEGYTFVFYEQSQFDNLIAPITNGKGKALLHQVNPASTTAEEFVRYVKSVAGEKGTGEFEDGSTGTGVVVVRYQPVKGPTLPFYSDFGQQVSLQLDHRLIEQSEFLDAILNNDASVLRRPLELESSVVPATLMTDEPRRAIASALEEKAEAKPAVVARGTGFSRSSEEKQPPSTETVEPPSRRVGRSRRAVTSRFTGFDDEFDGGNTDKPNETIVPASSSLPQDSSAMDYQNTTEVDRAVVSEAPRVRTKRPLPRVEESDNEDIMDQLAPAAAKLKRLRLANGEPTPPPGQPLATAEPKARSVEPKEAAKKPRKLKKEADAPTYLQQQGVETSLANSQQDALGEGAEDVDAAEVRNLSSIKEMEVRHPGAAVHARDEARSDRWDEKWNGRVNFKKFRKKGGDRPPAAHKVIVSLEVAKQKDFGIGDSYWLKNDKASQLRKKDKSQRTSQNESSIQSQTLTTRSDVEESIMDSSNQGPSLSKSVRDTRKSESLPSSAHSGRSGSNKRPSTAALMNPPPVKKAKRPFQKEDSDDSDDGLGFRFQKRK</sequence>
<dbReference type="Gene3D" id="2.60.200.20">
    <property type="match status" value="1"/>
</dbReference>
<organism evidence="10 11">
    <name type="scientific">Pseudogymnoascus verrucosus</name>
    <dbReference type="NCBI Taxonomy" id="342668"/>
    <lineage>
        <taxon>Eukaryota</taxon>
        <taxon>Fungi</taxon>
        <taxon>Dikarya</taxon>
        <taxon>Ascomycota</taxon>
        <taxon>Pezizomycotina</taxon>
        <taxon>Leotiomycetes</taxon>
        <taxon>Thelebolales</taxon>
        <taxon>Thelebolaceae</taxon>
        <taxon>Pseudogymnoascus</taxon>
    </lineage>
</organism>
<dbReference type="GeneID" id="28842278"/>
<accession>A0A1B8GAW3</accession>
<dbReference type="Gene3D" id="3.40.50.10980">
    <property type="entry name" value="Nibrin, BRCT2 domain"/>
    <property type="match status" value="1"/>
</dbReference>
<dbReference type="InterPro" id="IPR032429">
    <property type="entry name" value="Nibrin_BRCT2"/>
</dbReference>
<feature type="compositionally biased region" description="Polar residues" evidence="8">
    <location>
        <begin position="457"/>
        <end position="471"/>
    </location>
</feature>
<evidence type="ECO:0000313" key="10">
    <source>
        <dbReference type="EMBL" id="OBT92917.1"/>
    </source>
</evidence>
<dbReference type="Gene3D" id="3.40.50.10190">
    <property type="entry name" value="BRCT domain"/>
    <property type="match status" value="1"/>
</dbReference>
<feature type="region of interest" description="Disordered" evidence="8">
    <location>
        <begin position="674"/>
        <end position="786"/>
    </location>
</feature>
<dbReference type="AlphaFoldDB" id="A0A1B8GAW3"/>
<dbReference type="PANTHER" id="PTHR12162:SF0">
    <property type="entry name" value="NIBRIN"/>
    <property type="match status" value="1"/>
</dbReference>
<dbReference type="STRING" id="342668.A0A1B8GAW3"/>
<feature type="compositionally biased region" description="Polar residues" evidence="8">
    <location>
        <begin position="732"/>
        <end position="748"/>
    </location>
</feature>
<gene>
    <name evidence="10" type="ORF">VE01_08892</name>
</gene>
<dbReference type="SUPFAM" id="SSF52113">
    <property type="entry name" value="BRCT domain"/>
    <property type="match status" value="1"/>
</dbReference>
<feature type="region of interest" description="Disordered" evidence="8">
    <location>
        <begin position="389"/>
        <end position="471"/>
    </location>
</feature>
<feature type="compositionally biased region" description="Basic and acidic residues" evidence="8">
    <location>
        <begin position="539"/>
        <end position="551"/>
    </location>
</feature>
<evidence type="ECO:0000256" key="2">
    <source>
        <dbReference type="ARBA" id="ARBA00004286"/>
    </source>
</evidence>
<dbReference type="PANTHER" id="PTHR12162">
    <property type="entry name" value="NIBRIN-RELATED"/>
    <property type="match status" value="1"/>
</dbReference>
<feature type="region of interest" description="Disordered" evidence="8">
    <location>
        <begin position="516"/>
        <end position="596"/>
    </location>
</feature>
<evidence type="ECO:0000256" key="6">
    <source>
        <dbReference type="ARBA" id="ARBA00023242"/>
    </source>
</evidence>
<proteinExistence type="inferred from homology"/>
<dbReference type="GO" id="GO:0000724">
    <property type="term" value="P:double-strand break repair via homologous recombination"/>
    <property type="evidence" value="ECO:0007669"/>
    <property type="project" value="TreeGrafter"/>
</dbReference>
<evidence type="ECO:0000256" key="7">
    <source>
        <dbReference type="ARBA" id="ARBA00044757"/>
    </source>
</evidence>
<name>A0A1B8GAW3_9PEZI</name>
<feature type="compositionally biased region" description="Polar residues" evidence="8">
    <location>
        <begin position="565"/>
        <end position="581"/>
    </location>
</feature>
<feature type="compositionally biased region" description="Polar residues" evidence="8">
    <location>
        <begin position="687"/>
        <end position="703"/>
    </location>
</feature>
<dbReference type="GO" id="GO:0030870">
    <property type="term" value="C:Mre11 complex"/>
    <property type="evidence" value="ECO:0007669"/>
    <property type="project" value="InterPro"/>
</dbReference>
<dbReference type="EMBL" id="KV460260">
    <property type="protein sequence ID" value="OBT92917.1"/>
    <property type="molecule type" value="Genomic_DNA"/>
</dbReference>
<feature type="domain" description="FHA" evidence="9">
    <location>
        <begin position="24"/>
        <end position="87"/>
    </location>
</feature>
<evidence type="ECO:0000259" key="9">
    <source>
        <dbReference type="PROSITE" id="PS50006"/>
    </source>
</evidence>
<keyword evidence="4" id="KW-0227">DNA damage</keyword>
<protein>
    <recommendedName>
        <fullName evidence="9">FHA domain-containing protein</fullName>
    </recommendedName>
</protein>
<dbReference type="RefSeq" id="XP_018126650.1">
    <property type="nucleotide sequence ID" value="XM_018278311.2"/>
</dbReference>
<comment type="similarity">
    <text evidence="7">Belongs to the Nibrin family.</text>
</comment>
<dbReference type="GO" id="GO:0007095">
    <property type="term" value="P:mitotic G2 DNA damage checkpoint signaling"/>
    <property type="evidence" value="ECO:0007669"/>
    <property type="project" value="InterPro"/>
</dbReference>
<dbReference type="Pfam" id="PF16508">
    <property type="entry name" value="NIBRIN_BRCT_II"/>
    <property type="match status" value="1"/>
</dbReference>
<comment type="subcellular location">
    <subcellularLocation>
        <location evidence="2">Chromosome</location>
    </subcellularLocation>
    <subcellularLocation>
        <location evidence="1">Nucleus</location>
    </subcellularLocation>
</comment>
<dbReference type="InterPro" id="IPR000253">
    <property type="entry name" value="FHA_dom"/>
</dbReference>
<feature type="region of interest" description="Disordered" evidence="8">
    <location>
        <begin position="209"/>
        <end position="234"/>
    </location>
</feature>
<feature type="compositionally biased region" description="Basic and acidic residues" evidence="8">
    <location>
        <begin position="210"/>
        <end position="226"/>
    </location>
</feature>
<dbReference type="InterPro" id="IPR040227">
    <property type="entry name" value="Nibrin-rel"/>
</dbReference>
<dbReference type="PROSITE" id="PS50006">
    <property type="entry name" value="FHA_DOMAIN"/>
    <property type="match status" value="1"/>
</dbReference>